<organism evidence="7 8">
    <name type="scientific">Oreochromis aureus</name>
    <name type="common">Israeli tilapia</name>
    <name type="synonym">Chromis aureus</name>
    <dbReference type="NCBI Taxonomy" id="47969"/>
    <lineage>
        <taxon>Eukaryota</taxon>
        <taxon>Metazoa</taxon>
        <taxon>Chordata</taxon>
        <taxon>Craniata</taxon>
        <taxon>Vertebrata</taxon>
        <taxon>Euteleostomi</taxon>
        <taxon>Actinopterygii</taxon>
        <taxon>Neopterygii</taxon>
        <taxon>Teleostei</taxon>
        <taxon>Neoteleostei</taxon>
        <taxon>Acanthomorphata</taxon>
        <taxon>Ovalentaria</taxon>
        <taxon>Cichlomorphae</taxon>
        <taxon>Cichliformes</taxon>
        <taxon>Cichlidae</taxon>
        <taxon>African cichlids</taxon>
        <taxon>Pseudocrenilabrinae</taxon>
        <taxon>Oreochromini</taxon>
        <taxon>Oreochromis</taxon>
    </lineage>
</organism>
<dbReference type="InterPro" id="IPR000571">
    <property type="entry name" value="Znf_CCCH"/>
</dbReference>
<keyword evidence="3" id="KW-0862">Zinc</keyword>
<evidence type="ECO:0000259" key="6">
    <source>
        <dbReference type="PROSITE" id="PS50103"/>
    </source>
</evidence>
<dbReference type="PANTHER" id="PTHR47678:SF2">
    <property type="entry name" value="TETRATRICOPEPTIDE REPEAT PROTEIN 31 ISOFORM X1"/>
    <property type="match status" value="1"/>
</dbReference>
<reference evidence="7" key="2">
    <citation type="submission" date="2025-09" db="UniProtKB">
        <authorList>
            <consortium name="Ensembl"/>
        </authorList>
    </citation>
    <scope>IDENTIFICATION</scope>
</reference>
<reference evidence="7" key="1">
    <citation type="submission" date="2025-08" db="UniProtKB">
        <authorList>
            <consortium name="Ensembl"/>
        </authorList>
    </citation>
    <scope>IDENTIFICATION</scope>
</reference>
<dbReference type="GO" id="GO:0008270">
    <property type="term" value="F:zinc ion binding"/>
    <property type="evidence" value="ECO:0007669"/>
    <property type="project" value="UniProtKB-KW"/>
</dbReference>
<feature type="compositionally biased region" description="Polar residues" evidence="4">
    <location>
        <begin position="443"/>
        <end position="465"/>
    </location>
</feature>
<accession>A0A668RBT6</accession>
<dbReference type="AlphaFoldDB" id="A0A668RBT6"/>
<dbReference type="InterPro" id="IPR011990">
    <property type="entry name" value="TPR-like_helical_dom_sf"/>
</dbReference>
<keyword evidence="8" id="KW-1185">Reference proteome</keyword>
<dbReference type="Pfam" id="PF13181">
    <property type="entry name" value="TPR_8"/>
    <property type="match status" value="1"/>
</dbReference>
<evidence type="ECO:0000256" key="4">
    <source>
        <dbReference type="SAM" id="MobiDB-lite"/>
    </source>
</evidence>
<dbReference type="SMART" id="SM00360">
    <property type="entry name" value="RRM"/>
    <property type="match status" value="1"/>
</dbReference>
<dbReference type="Proteomes" id="UP000472276">
    <property type="component" value="Unassembled WGS sequence"/>
</dbReference>
<protein>
    <submittedName>
        <fullName evidence="7">Uncharacterized protein</fullName>
    </submittedName>
</protein>
<dbReference type="PANTHER" id="PTHR47678">
    <property type="entry name" value="TETRATRICOPEPTIDE REPEAT PROTEIN 31"/>
    <property type="match status" value="1"/>
</dbReference>
<proteinExistence type="predicted"/>
<keyword evidence="2" id="KW-0802">TPR repeat</keyword>
<keyword evidence="3" id="KW-0863">Zinc-finger</keyword>
<dbReference type="Ensembl" id="ENSOABT00000000640.2">
    <property type="protein sequence ID" value="ENSOABP00000000612.1"/>
    <property type="gene ID" value="ENSOABG00000000457.2"/>
</dbReference>
<dbReference type="SUPFAM" id="SSF54928">
    <property type="entry name" value="RNA-binding domain, RBD"/>
    <property type="match status" value="1"/>
</dbReference>
<dbReference type="GeneID" id="116315571"/>
<keyword evidence="1" id="KW-0694">RNA-binding</keyword>
<dbReference type="InterPro" id="IPR019734">
    <property type="entry name" value="TPR_rpt"/>
</dbReference>
<dbReference type="SMART" id="SM00028">
    <property type="entry name" value="TPR"/>
    <property type="match status" value="3"/>
</dbReference>
<keyword evidence="3" id="KW-0479">Metal-binding</keyword>
<feature type="compositionally biased region" description="Acidic residues" evidence="4">
    <location>
        <begin position="87"/>
        <end position="108"/>
    </location>
</feature>
<feature type="compositionally biased region" description="Basic and acidic residues" evidence="4">
    <location>
        <begin position="178"/>
        <end position="197"/>
    </location>
</feature>
<dbReference type="GO" id="GO:0003723">
    <property type="term" value="F:RNA binding"/>
    <property type="evidence" value="ECO:0007669"/>
    <property type="project" value="UniProtKB-UniRule"/>
</dbReference>
<evidence type="ECO:0000256" key="1">
    <source>
        <dbReference type="PROSITE-ProRule" id="PRU00176"/>
    </source>
</evidence>
<evidence type="ECO:0000313" key="7">
    <source>
        <dbReference type="Ensembl" id="ENSOABP00000000612.1"/>
    </source>
</evidence>
<dbReference type="RefSeq" id="XP_031589759.1">
    <property type="nucleotide sequence ID" value="XM_031733899.2"/>
</dbReference>
<feature type="compositionally biased region" description="Basic residues" evidence="4">
    <location>
        <begin position="59"/>
        <end position="75"/>
    </location>
</feature>
<feature type="domain" description="RRM" evidence="5">
    <location>
        <begin position="363"/>
        <end position="435"/>
    </location>
</feature>
<feature type="zinc finger region" description="C3H1-type" evidence="3">
    <location>
        <begin position="472"/>
        <end position="499"/>
    </location>
</feature>
<evidence type="ECO:0000256" key="2">
    <source>
        <dbReference type="PROSITE-ProRule" id="PRU00339"/>
    </source>
</evidence>
<dbReference type="KEGG" id="oau:116315571"/>
<feature type="compositionally biased region" description="Basic and acidic residues" evidence="4">
    <location>
        <begin position="76"/>
        <end position="86"/>
    </location>
</feature>
<gene>
    <name evidence="7" type="primary">LOC116315571</name>
</gene>
<dbReference type="InterPro" id="IPR012677">
    <property type="entry name" value="Nucleotide-bd_a/b_plait_sf"/>
</dbReference>
<dbReference type="PROSITE" id="PS50102">
    <property type="entry name" value="RRM"/>
    <property type="match status" value="1"/>
</dbReference>
<dbReference type="PROSITE" id="PS50103">
    <property type="entry name" value="ZF_C3H1"/>
    <property type="match status" value="1"/>
</dbReference>
<feature type="region of interest" description="Disordered" evidence="4">
    <location>
        <begin position="177"/>
        <end position="197"/>
    </location>
</feature>
<name>A0A668RBT6_OREAU</name>
<evidence type="ECO:0000313" key="8">
    <source>
        <dbReference type="Proteomes" id="UP000472276"/>
    </source>
</evidence>
<feature type="repeat" description="TPR" evidence="2">
    <location>
        <begin position="202"/>
        <end position="235"/>
    </location>
</feature>
<feature type="region of interest" description="Disordered" evidence="4">
    <location>
        <begin position="443"/>
        <end position="469"/>
    </location>
</feature>
<evidence type="ECO:0000259" key="5">
    <source>
        <dbReference type="PROSITE" id="PS50102"/>
    </source>
</evidence>
<dbReference type="Pfam" id="PF00076">
    <property type="entry name" value="RRM_1"/>
    <property type="match status" value="1"/>
</dbReference>
<feature type="repeat" description="TPR" evidence="2">
    <location>
        <begin position="270"/>
        <end position="303"/>
    </location>
</feature>
<dbReference type="PROSITE" id="PS50005">
    <property type="entry name" value="TPR"/>
    <property type="match status" value="2"/>
</dbReference>
<sequence length="510" mass="58947">MKFTRDICRLLGLGGDGSGEEEMEAHNGPHDPSHRRKDQKSSQTMMNNEEDLDDEERTRRRAERRRAKRKRQKERRKLERKERMEDASEQEEEAAGEVSDTDSEEEMKEEERWTAVHPRARCNPESVTALVATESKINRQLSHRMSDEEPEWDISSAFVANAANTIKLKGLMNRAKQISRENKENEARSSQEENTEEMRRMGESLTLQGIKMFEQAQYTEAVDMFTEAIFCDPKDHRLYGNRSYCHWFLEQFSAALSDARRSIRLAPDWPKGYFRKGCALVGLKRYSEAEKALEKVLELDQNCKEASKKLFNCRVLQLMEMGFDEAQSKELLQKFTTVQAVVNSFEARPLKLFSQQDQSGNCRSLWVGNVTQEVTEKDLCDLFKNFGEIESIRVLHERFCAFVNFKNANMAAKALDKLQGVELGGNKLVMRYPDRWIHRTVPSMQRSNSNLGSNTAGTQPSSAASGSRWRAPLNGDECFYWRTTGCFYGNKCRFKHLPDQQGRDKKPWQP</sequence>
<dbReference type="Gene3D" id="1.25.40.10">
    <property type="entry name" value="Tetratricopeptide repeat domain"/>
    <property type="match status" value="1"/>
</dbReference>
<evidence type="ECO:0000256" key="3">
    <source>
        <dbReference type="PROSITE-ProRule" id="PRU00723"/>
    </source>
</evidence>
<dbReference type="SUPFAM" id="SSF48452">
    <property type="entry name" value="TPR-like"/>
    <property type="match status" value="1"/>
</dbReference>
<dbReference type="InterPro" id="IPR000504">
    <property type="entry name" value="RRM_dom"/>
</dbReference>
<feature type="region of interest" description="Disordered" evidence="4">
    <location>
        <begin position="1"/>
        <end position="117"/>
    </location>
</feature>
<dbReference type="InterPro" id="IPR035979">
    <property type="entry name" value="RBD_domain_sf"/>
</dbReference>
<dbReference type="OMA" id="WFLERYS"/>
<dbReference type="CDD" id="cd00590">
    <property type="entry name" value="RRM_SF"/>
    <property type="match status" value="1"/>
</dbReference>
<feature type="domain" description="C3H1-type" evidence="6">
    <location>
        <begin position="472"/>
        <end position="499"/>
    </location>
</feature>
<dbReference type="Gene3D" id="3.30.70.330">
    <property type="match status" value="1"/>
</dbReference>